<comment type="similarity">
    <text evidence="2 10">Belongs to the DNA/RNA non-specific endonuclease family.</text>
</comment>
<feature type="region of interest" description="Disordered" evidence="11">
    <location>
        <begin position="122"/>
        <end position="154"/>
    </location>
</feature>
<dbReference type="GO" id="GO:0046872">
    <property type="term" value="F:metal ion binding"/>
    <property type="evidence" value="ECO:0007669"/>
    <property type="project" value="UniProtKB-KW"/>
</dbReference>
<dbReference type="GO" id="GO:0003676">
    <property type="term" value="F:nucleic acid binding"/>
    <property type="evidence" value="ECO:0007669"/>
    <property type="project" value="InterPro"/>
</dbReference>
<keyword evidence="3 10" id="KW-0540">Nuclease</keyword>
<dbReference type="CDD" id="cd00091">
    <property type="entry name" value="NUC"/>
    <property type="match status" value="1"/>
</dbReference>
<dbReference type="InterPro" id="IPR018524">
    <property type="entry name" value="DNA/RNA_endonuclease_AS"/>
</dbReference>
<proteinExistence type="inferred from homology"/>
<sequence>MDASGKMRVRAGCMAVVIALMFFGCSTATKRTSRTSIAPFSAYDRQESTTLEKQQWAERNCPFGMPDTDPSWPHGPTAHVYHEGYVLQSSLVNKIPLWVSERVTLEQLSGNAERKNNFKLDPELKGLPHATDGDYTGSGYDRGHQAPAGNQKHSQRLNDETFYFSNMAPQAPKFNRQVWESLESLTRDWVKQEKLQDCYIITGGFLYEPEEDDPDTADGLIDYFTIGTGQVTVPSHFYKIVVGKDTQGEWKAVGFVMENRQYDWPYVWQEYVKSVDWIEERTGLDFMPDLDPLDEQRLEKNAAQLGSLPE</sequence>
<evidence type="ECO:0000256" key="8">
    <source>
        <dbReference type="PIRSR" id="PIRSR640255-1"/>
    </source>
</evidence>
<organism evidence="14 15">
    <name type="scientific">Candidatus Abyssobacteria bacterium SURF_17</name>
    <dbReference type="NCBI Taxonomy" id="2093361"/>
    <lineage>
        <taxon>Bacteria</taxon>
        <taxon>Pseudomonadati</taxon>
        <taxon>Candidatus Hydrogenedentota</taxon>
        <taxon>Candidatus Abyssobacteria</taxon>
    </lineage>
</organism>
<evidence type="ECO:0000256" key="10">
    <source>
        <dbReference type="RuleBase" id="RU366055"/>
    </source>
</evidence>
<dbReference type="GO" id="GO:0016787">
    <property type="term" value="F:hydrolase activity"/>
    <property type="evidence" value="ECO:0007669"/>
    <property type="project" value="UniProtKB-KW"/>
</dbReference>
<protein>
    <recommendedName>
        <fullName evidence="10">Endonuclease</fullName>
        <ecNumber evidence="10">3.1.30.-</ecNumber>
    </recommendedName>
</protein>
<evidence type="ECO:0000256" key="7">
    <source>
        <dbReference type="ARBA" id="ARBA00022842"/>
    </source>
</evidence>
<dbReference type="InterPro" id="IPR040255">
    <property type="entry name" value="Non-specific_endonuclease"/>
</dbReference>
<evidence type="ECO:0000256" key="3">
    <source>
        <dbReference type="ARBA" id="ARBA00022722"/>
    </source>
</evidence>
<evidence type="ECO:0000313" key="15">
    <source>
        <dbReference type="Proteomes" id="UP000285961"/>
    </source>
</evidence>
<dbReference type="PROSITE" id="PS51257">
    <property type="entry name" value="PROKAR_LIPOPROTEIN"/>
    <property type="match status" value="1"/>
</dbReference>
<feature type="active site" description="Proton acceptor" evidence="8">
    <location>
        <position position="144"/>
    </location>
</feature>
<dbReference type="InterPro" id="IPR044925">
    <property type="entry name" value="His-Me_finger_sf"/>
</dbReference>
<keyword evidence="6 10" id="KW-0378">Hydrolase</keyword>
<reference evidence="14 15" key="1">
    <citation type="journal article" date="2017" name="ISME J.">
        <title>Energy and carbon metabolisms in a deep terrestrial subsurface fluid microbial community.</title>
        <authorList>
            <person name="Momper L."/>
            <person name="Jungbluth S.P."/>
            <person name="Lee M.D."/>
            <person name="Amend J.P."/>
        </authorList>
    </citation>
    <scope>NUCLEOTIDE SEQUENCE [LARGE SCALE GENOMIC DNA]</scope>
    <source>
        <strain evidence="14">SURF_17</strain>
    </source>
</reference>
<feature type="domain" description="DNA/RNA non-specific endonuclease/pyrophosphatase/phosphodiesterase" evidence="13">
    <location>
        <begin position="81"/>
        <end position="293"/>
    </location>
</feature>
<feature type="domain" description="ENPP1-3/EXOG-like endonuclease/phosphodiesterase" evidence="12">
    <location>
        <begin position="82"/>
        <end position="293"/>
    </location>
</feature>
<dbReference type="InterPro" id="IPR020821">
    <property type="entry name" value="ENPP1-3/EXOG-like_nuc-like"/>
</dbReference>
<evidence type="ECO:0000256" key="2">
    <source>
        <dbReference type="ARBA" id="ARBA00010052"/>
    </source>
</evidence>
<dbReference type="InterPro" id="IPR001604">
    <property type="entry name" value="Endo_G_ENPP1-like_dom"/>
</dbReference>
<dbReference type="Proteomes" id="UP000285961">
    <property type="component" value="Unassembled WGS sequence"/>
</dbReference>
<evidence type="ECO:0000259" key="12">
    <source>
        <dbReference type="SMART" id="SM00477"/>
    </source>
</evidence>
<evidence type="ECO:0000256" key="4">
    <source>
        <dbReference type="ARBA" id="ARBA00022723"/>
    </source>
</evidence>
<dbReference type="Gene3D" id="3.40.570.10">
    <property type="entry name" value="Extracellular Endonuclease, subunit A"/>
    <property type="match status" value="1"/>
</dbReference>
<evidence type="ECO:0000256" key="6">
    <source>
        <dbReference type="ARBA" id="ARBA00022801"/>
    </source>
</evidence>
<gene>
    <name evidence="14" type="ORF">C4532_09565</name>
</gene>
<dbReference type="AlphaFoldDB" id="A0A419EZ20"/>
<name>A0A419EZ20_9BACT</name>
<dbReference type="GO" id="GO:0004519">
    <property type="term" value="F:endonuclease activity"/>
    <property type="evidence" value="ECO:0007669"/>
    <property type="project" value="UniProtKB-UniRule"/>
</dbReference>
<comment type="cofactor">
    <cofactor evidence="1 10">
        <name>Mg(2+)</name>
        <dbReference type="ChEBI" id="CHEBI:18420"/>
    </cofactor>
</comment>
<keyword evidence="4 9" id="KW-0479">Metal-binding</keyword>
<evidence type="ECO:0000256" key="5">
    <source>
        <dbReference type="ARBA" id="ARBA00022759"/>
    </source>
</evidence>
<keyword evidence="7" id="KW-0460">Magnesium</keyword>
<dbReference type="SUPFAM" id="SSF54060">
    <property type="entry name" value="His-Me finger endonucleases"/>
    <property type="match status" value="1"/>
</dbReference>
<dbReference type="SMART" id="SM00477">
    <property type="entry name" value="NUC"/>
    <property type="match status" value="1"/>
</dbReference>
<dbReference type="PROSITE" id="PS01070">
    <property type="entry name" value="NUCLEASE_NON_SPEC"/>
    <property type="match status" value="1"/>
</dbReference>
<accession>A0A419EZ20</accession>
<feature type="binding site" evidence="9">
    <location>
        <position position="175"/>
    </location>
    <ligand>
        <name>Mg(2+)</name>
        <dbReference type="ChEBI" id="CHEBI:18420"/>
        <note>catalytic</note>
    </ligand>
</feature>
<evidence type="ECO:0000256" key="11">
    <source>
        <dbReference type="SAM" id="MobiDB-lite"/>
    </source>
</evidence>
<dbReference type="InterPro" id="IPR044929">
    <property type="entry name" value="DNA/RNA_non-sp_Endonuclease_sf"/>
</dbReference>
<dbReference type="Pfam" id="PF01223">
    <property type="entry name" value="Endonuclease_NS"/>
    <property type="match status" value="1"/>
</dbReference>
<dbReference type="PANTHER" id="PTHR13966">
    <property type="entry name" value="ENDONUCLEASE RELATED"/>
    <property type="match status" value="1"/>
</dbReference>
<dbReference type="EC" id="3.1.30.-" evidence="10"/>
<dbReference type="PANTHER" id="PTHR13966:SF5">
    <property type="entry name" value="ENDONUCLEASE G, MITOCHONDRIAL"/>
    <property type="match status" value="1"/>
</dbReference>
<dbReference type="EMBL" id="QZKI01000071">
    <property type="protein sequence ID" value="RJP70335.1"/>
    <property type="molecule type" value="Genomic_DNA"/>
</dbReference>
<evidence type="ECO:0000259" key="13">
    <source>
        <dbReference type="SMART" id="SM00892"/>
    </source>
</evidence>
<evidence type="ECO:0000313" key="14">
    <source>
        <dbReference type="EMBL" id="RJP70335.1"/>
    </source>
</evidence>
<dbReference type="SMART" id="SM00892">
    <property type="entry name" value="Endonuclease_NS"/>
    <property type="match status" value="1"/>
</dbReference>
<evidence type="ECO:0000256" key="1">
    <source>
        <dbReference type="ARBA" id="ARBA00001946"/>
    </source>
</evidence>
<evidence type="ECO:0000256" key="9">
    <source>
        <dbReference type="PIRSR" id="PIRSR640255-2"/>
    </source>
</evidence>
<comment type="caution">
    <text evidence="14">The sequence shown here is derived from an EMBL/GenBank/DDBJ whole genome shotgun (WGS) entry which is preliminary data.</text>
</comment>
<keyword evidence="5 10" id="KW-0255">Endonuclease</keyword>